<dbReference type="PANTHER" id="PTHR41339:SF1">
    <property type="entry name" value="SECRETED PROTEIN"/>
    <property type="match status" value="1"/>
</dbReference>
<protein>
    <submittedName>
        <fullName evidence="1">T9SS C-terminal target domain-containing protein</fullName>
    </submittedName>
</protein>
<comment type="caution">
    <text evidence="1">The sequence shown here is derived from an EMBL/GenBank/DDBJ whole genome shotgun (WGS) entry which is preliminary data.</text>
</comment>
<dbReference type="EMBL" id="JACYFG010000006">
    <property type="protein sequence ID" value="MBD5779027.1"/>
    <property type="molecule type" value="Genomic_DNA"/>
</dbReference>
<evidence type="ECO:0000313" key="2">
    <source>
        <dbReference type="Proteomes" id="UP000622317"/>
    </source>
</evidence>
<sequence>MKRIITSLAGIAACLMSYGEDITANITTDTVWTKDTTYVLKGQIYVTDGASLTIEPGTVIKGGKPAAPADPATALIITRGSKIFAMGTPSDPIIFTAEDDPLDGSFGAGQTNLWGGVIILGAAPVNSHKQGTTGDFLSDPQIPTLENVEGLDNQESNTWTEFGGLDPDDNSGIFRYVSIRHGGSEIGSGNEINGLTMGGVGRGTTIEFVEVFANKDDGFEWFGGTVDARYLVAAYCNDESFDYDQGWTGRGQFWFTIGTTGIAGSAEMDHAGEHDGTASFAQTPAGHPYRGMGDIYNATYIGANQNEEVFSIEDDAGVHYYNSIFMDFAGGGVAIAGDSISGLTEVSDGVTRIDFRNNIWYNLGDGTANGLSSNADIVTFLTATGKGNTIQDPMLYGVSRIADGGLDPRPMAASPAFTNALKDEPADGWFLDVDFQGAFGETNWAAGWTKLSIDGYLPESIERKSGEIFATAVRTDLDVGAGEVRAMGLIVTGDVPRMVMIHAEGQALLNLTPPVLTAASSTAFRIYSYSEGEYIMDNKIWTNWAETDQKDAIEAMYRVYDRGDLTGDTTSAIALLSLNPGAYSVDVYNPDGTAGESVMAVTFVD</sequence>
<dbReference type="RefSeq" id="WP_191616148.1">
    <property type="nucleotide sequence ID" value="NZ_JACYFG010000006.1"/>
</dbReference>
<name>A0A927F5W9_9BACT</name>
<accession>A0A927F5W9</accession>
<dbReference type="Proteomes" id="UP000622317">
    <property type="component" value="Unassembled WGS sequence"/>
</dbReference>
<evidence type="ECO:0000313" key="1">
    <source>
        <dbReference type="EMBL" id="MBD5779027.1"/>
    </source>
</evidence>
<keyword evidence="2" id="KW-1185">Reference proteome</keyword>
<gene>
    <name evidence="1" type="ORF">IEN85_05945</name>
</gene>
<dbReference type="AlphaFoldDB" id="A0A927F5W9"/>
<proteinExistence type="predicted"/>
<organism evidence="1 2">
    <name type="scientific">Pelagicoccus enzymogenes</name>
    <dbReference type="NCBI Taxonomy" id="2773457"/>
    <lineage>
        <taxon>Bacteria</taxon>
        <taxon>Pseudomonadati</taxon>
        <taxon>Verrucomicrobiota</taxon>
        <taxon>Opitutia</taxon>
        <taxon>Puniceicoccales</taxon>
        <taxon>Pelagicoccaceae</taxon>
        <taxon>Pelagicoccus</taxon>
    </lineage>
</organism>
<reference evidence="1" key="1">
    <citation type="submission" date="2020-09" db="EMBL/GenBank/DDBJ databases">
        <title>Pelagicoccus enzymogenes sp. nov. with an EPS production, isolated from marine sediment.</title>
        <authorList>
            <person name="Feng X."/>
        </authorList>
    </citation>
    <scope>NUCLEOTIDE SEQUENCE</scope>
    <source>
        <strain evidence="1">NFK12</strain>
    </source>
</reference>
<dbReference type="PANTHER" id="PTHR41339">
    <property type="entry name" value="LIPL48"/>
    <property type="match status" value="1"/>
</dbReference>